<keyword evidence="2 7" id="KW-0378">Hydrolase</keyword>
<dbReference type="SMART" id="SM00849">
    <property type="entry name" value="Lactamase_B"/>
    <property type="match status" value="1"/>
</dbReference>
<dbReference type="GO" id="GO:0046872">
    <property type="term" value="F:metal ion binding"/>
    <property type="evidence" value="ECO:0007669"/>
    <property type="project" value="UniProtKB-KW"/>
</dbReference>
<reference evidence="7 8" key="1">
    <citation type="submission" date="2018-03" db="EMBL/GenBank/DDBJ databases">
        <title>Whole genome sequencing of Histamine producing bacteria.</title>
        <authorList>
            <person name="Butler K."/>
        </authorList>
    </citation>
    <scope>NUCLEOTIDE SEQUENCE [LARGE SCALE GENOMIC DNA]</scope>
    <source>
        <strain evidence="7 8">JCM 13586</strain>
    </source>
</reference>
<dbReference type="AlphaFoldDB" id="A0A2T3J4C8"/>
<keyword evidence="8" id="KW-1185">Reference proteome</keyword>
<comment type="similarity">
    <text evidence="4">Belongs to the metallo-beta-lactamase superfamily. Type III sulfatase family.</text>
</comment>
<feature type="chain" id="PRO_5015455983" evidence="5">
    <location>
        <begin position="22"/>
        <end position="690"/>
    </location>
</feature>
<protein>
    <submittedName>
        <fullName evidence="7">MBL fold metallo-hydrolase</fullName>
    </submittedName>
</protein>
<evidence type="ECO:0000256" key="2">
    <source>
        <dbReference type="ARBA" id="ARBA00022801"/>
    </source>
</evidence>
<dbReference type="GO" id="GO:0030288">
    <property type="term" value="C:outer membrane-bounded periplasmic space"/>
    <property type="evidence" value="ECO:0007669"/>
    <property type="project" value="TreeGrafter"/>
</dbReference>
<evidence type="ECO:0000259" key="6">
    <source>
        <dbReference type="SMART" id="SM00849"/>
    </source>
</evidence>
<accession>A0A2T3J4C8</accession>
<keyword evidence="1" id="KW-0479">Metal-binding</keyword>
<feature type="domain" description="Metallo-beta-lactamase" evidence="6">
    <location>
        <begin position="138"/>
        <end position="366"/>
    </location>
</feature>
<dbReference type="InterPro" id="IPR052195">
    <property type="entry name" value="Bact_Alkyl/Aryl-Sulfatase"/>
</dbReference>
<dbReference type="GO" id="GO:0018741">
    <property type="term" value="F:linear primary-alkylsulfatase activity"/>
    <property type="evidence" value="ECO:0007669"/>
    <property type="project" value="InterPro"/>
</dbReference>
<dbReference type="Proteomes" id="UP000241222">
    <property type="component" value="Unassembled WGS sequence"/>
</dbReference>
<dbReference type="Gene3D" id="1.25.40.880">
    <property type="entry name" value="Alkyl sulfatase, dimerisation domain"/>
    <property type="match status" value="1"/>
</dbReference>
<dbReference type="Pfam" id="PF14863">
    <property type="entry name" value="Alkyl_sulf_dimr"/>
    <property type="match status" value="1"/>
</dbReference>
<dbReference type="Gene3D" id="3.30.1050.10">
    <property type="entry name" value="SCP2 sterol-binding domain"/>
    <property type="match status" value="1"/>
</dbReference>
<feature type="signal peptide" evidence="5">
    <location>
        <begin position="1"/>
        <end position="21"/>
    </location>
</feature>
<dbReference type="InterPro" id="IPR038536">
    <property type="entry name" value="Alkyl/aryl-sulf_dimr_sf"/>
</dbReference>
<dbReference type="CDD" id="cd07710">
    <property type="entry name" value="arylsulfatase_Sdsa1-like_MBL-fold"/>
    <property type="match status" value="1"/>
</dbReference>
<dbReference type="GO" id="GO:0046983">
    <property type="term" value="F:protein dimerization activity"/>
    <property type="evidence" value="ECO:0007669"/>
    <property type="project" value="InterPro"/>
</dbReference>
<keyword evidence="5" id="KW-0732">Signal</keyword>
<dbReference type="Pfam" id="PF00753">
    <property type="entry name" value="Lactamase_B"/>
    <property type="match status" value="1"/>
</dbReference>
<proteinExistence type="inferred from homology"/>
<dbReference type="InterPro" id="IPR036866">
    <property type="entry name" value="RibonucZ/Hydroxyglut_hydro"/>
</dbReference>
<dbReference type="SUPFAM" id="SSF55718">
    <property type="entry name" value="SCP-like"/>
    <property type="match status" value="1"/>
</dbReference>
<evidence type="ECO:0000313" key="7">
    <source>
        <dbReference type="EMBL" id="PSU36158.1"/>
    </source>
</evidence>
<dbReference type="EMBL" id="PYMH01000001">
    <property type="protein sequence ID" value="PSU36158.1"/>
    <property type="molecule type" value="Genomic_DNA"/>
</dbReference>
<evidence type="ECO:0000256" key="5">
    <source>
        <dbReference type="SAM" id="SignalP"/>
    </source>
</evidence>
<dbReference type="PANTHER" id="PTHR43223">
    <property type="entry name" value="ALKYL/ARYL-SULFATASE"/>
    <property type="match status" value="1"/>
</dbReference>
<dbReference type="OrthoDB" id="9815874at2"/>
<dbReference type="InterPro" id="IPR044097">
    <property type="entry name" value="Bds1/SdsA1_MBL-fold"/>
</dbReference>
<name>A0A2T3J4C8_9GAMM</name>
<dbReference type="InterPro" id="IPR001279">
    <property type="entry name" value="Metallo-B-lactamas"/>
</dbReference>
<gene>
    <name evidence="7" type="ORF">C9I99_03925</name>
</gene>
<dbReference type="InterPro" id="IPR036527">
    <property type="entry name" value="SCP2_sterol-bd_dom_sf"/>
</dbReference>
<evidence type="ECO:0000256" key="4">
    <source>
        <dbReference type="ARBA" id="ARBA00033751"/>
    </source>
</evidence>
<dbReference type="Gene3D" id="3.60.15.30">
    <property type="entry name" value="Metallo-beta-lactamase domain"/>
    <property type="match status" value="1"/>
</dbReference>
<keyword evidence="3" id="KW-0862">Zinc</keyword>
<dbReference type="GO" id="GO:0018909">
    <property type="term" value="P:dodecyl sulfate metabolic process"/>
    <property type="evidence" value="ECO:0007669"/>
    <property type="project" value="InterPro"/>
</dbReference>
<evidence type="ECO:0000256" key="1">
    <source>
        <dbReference type="ARBA" id="ARBA00022723"/>
    </source>
</evidence>
<dbReference type="PANTHER" id="PTHR43223:SF1">
    <property type="entry name" value="ALKYL_ARYL-SULFATASE BDS1"/>
    <property type="match status" value="1"/>
</dbReference>
<dbReference type="SUPFAM" id="SSF56281">
    <property type="entry name" value="Metallo-hydrolase/oxidoreductase"/>
    <property type="match status" value="1"/>
</dbReference>
<evidence type="ECO:0000313" key="8">
    <source>
        <dbReference type="Proteomes" id="UP000241222"/>
    </source>
</evidence>
<sequence length="690" mass="76000">MKLHPLFIACGGLLCAQSVAAAQQHPHEHINSEALRSVRGNLATEHTIKANQDFAKGLNFNDVEVFRNNDRGLIVELDETTSTPLRYRFSGLHQGESVAHLSPDSVNPSLWRQAQANFSANGLYKVKDDIYQVRGVDLSSATFIRSKSGWIVYDVLMQDKPMVLALDFFLSNVPDGGDLPIVAMIYSHSHADHFGGSRAVLERFPDVKVYAPHNFIKETIDENVLAGNAMSRRAGYQYGATLGASAQGVVDAALANGYSVGEGYQVTMVPPHETLPSGESEKFHERVIDGVQFVFMDTAGTEAPSGNVAYLPAHNTLWTGEMVYQGMHNIYTLRGAKVRDALKWSKDINEMIHAWGGEVAYLMGSHSAPIWGNENIVEYLKLQRDNYGFVHNQTLRLANNGMGIQDIGATINDELPASLREVWHTNGYHGTYSHNARAVYNMYLGYFDMNPANLNPLPVQEESELFTEAFGGCKKATEFAKAKFDEGHYRFVSSMMDKVVRTCPEDKAARRLLANSFEQQGYQAEGAGWRNVFLTGAQELRVGTMSGTAKSASPDLISQMTVSNLLDYLAVRVVAKEAEGKDFTIAIHLPDIEENHLLELSHGNLSNIMVNNKPEAGTQLTIKKGDIVAVQLGEVTFDELLSSGKATLSGDKSALKTLTDIMVNFDDSFEIVPRPGVGQTVDAHFYKPLK</sequence>
<dbReference type="RefSeq" id="WP_107347511.1">
    <property type="nucleotide sequence ID" value="NZ_PYMH01000001.1"/>
</dbReference>
<comment type="caution">
    <text evidence="7">The sequence shown here is derived from an EMBL/GenBank/DDBJ whole genome shotgun (WGS) entry which is preliminary data.</text>
</comment>
<evidence type="ECO:0000256" key="3">
    <source>
        <dbReference type="ARBA" id="ARBA00022833"/>
    </source>
</evidence>
<dbReference type="Pfam" id="PF14864">
    <property type="entry name" value="Alkyl_sulf_C"/>
    <property type="match status" value="1"/>
</dbReference>
<dbReference type="InterPro" id="IPR029228">
    <property type="entry name" value="Alkyl_sulf_dimr"/>
</dbReference>
<dbReference type="InterPro" id="IPR029229">
    <property type="entry name" value="Alkyl_sulf_C"/>
</dbReference>
<organism evidence="7 8">
    <name type="scientific">Photobacterium lutimaris</name>
    <dbReference type="NCBI Taxonomy" id="388278"/>
    <lineage>
        <taxon>Bacteria</taxon>
        <taxon>Pseudomonadati</taxon>
        <taxon>Pseudomonadota</taxon>
        <taxon>Gammaproteobacteria</taxon>
        <taxon>Vibrionales</taxon>
        <taxon>Vibrionaceae</taxon>
        <taxon>Photobacterium</taxon>
    </lineage>
</organism>